<dbReference type="PANTHER" id="PTHR43649:SF30">
    <property type="entry name" value="ABC TRANSPORTER SUBSTRATE-BINDING PROTEIN"/>
    <property type="match status" value="1"/>
</dbReference>
<evidence type="ECO:0000313" key="2">
    <source>
        <dbReference type="Proteomes" id="UP000320048"/>
    </source>
</evidence>
<dbReference type="EMBL" id="VBAO01000148">
    <property type="protein sequence ID" value="TMI81965.1"/>
    <property type="molecule type" value="Genomic_DNA"/>
</dbReference>
<dbReference type="InterPro" id="IPR006059">
    <property type="entry name" value="SBP"/>
</dbReference>
<dbReference type="AlphaFoldDB" id="A0A537JEN2"/>
<dbReference type="PANTHER" id="PTHR43649">
    <property type="entry name" value="ARABINOSE-BINDING PROTEIN-RELATED"/>
    <property type="match status" value="1"/>
</dbReference>
<protein>
    <submittedName>
        <fullName evidence="1">Extracellular solute-binding protein</fullName>
    </submittedName>
</protein>
<reference evidence="1 2" key="1">
    <citation type="journal article" date="2019" name="Nat. Microbiol.">
        <title>Mediterranean grassland soil C-N compound turnover is dependent on rainfall and depth, and is mediated by genomically divergent microorganisms.</title>
        <authorList>
            <person name="Diamond S."/>
            <person name="Andeer P.F."/>
            <person name="Li Z."/>
            <person name="Crits-Christoph A."/>
            <person name="Burstein D."/>
            <person name="Anantharaman K."/>
            <person name="Lane K.R."/>
            <person name="Thomas B.C."/>
            <person name="Pan C."/>
            <person name="Northen T.R."/>
            <person name="Banfield J.F."/>
        </authorList>
    </citation>
    <scope>NUCLEOTIDE SEQUENCE [LARGE SCALE GENOMIC DNA]</scope>
    <source>
        <strain evidence="1">NP_7</strain>
    </source>
</reference>
<gene>
    <name evidence="1" type="ORF">E6H04_05755</name>
</gene>
<comment type="caution">
    <text evidence="1">The sequence shown here is derived from an EMBL/GenBank/DDBJ whole genome shotgun (WGS) entry which is preliminary data.</text>
</comment>
<dbReference type="InterPro" id="IPR050490">
    <property type="entry name" value="Bact_solute-bd_prot1"/>
</dbReference>
<proteinExistence type="predicted"/>
<evidence type="ECO:0000313" key="1">
    <source>
        <dbReference type="EMBL" id="TMI81965.1"/>
    </source>
</evidence>
<organism evidence="1 2">
    <name type="scientific">Candidatus Segetimicrobium genomatis</name>
    <dbReference type="NCBI Taxonomy" id="2569760"/>
    <lineage>
        <taxon>Bacteria</taxon>
        <taxon>Bacillati</taxon>
        <taxon>Candidatus Sysuimicrobiota</taxon>
        <taxon>Candidatus Sysuimicrobiia</taxon>
        <taxon>Candidatus Sysuimicrobiales</taxon>
        <taxon>Candidatus Segetimicrobiaceae</taxon>
        <taxon>Candidatus Segetimicrobium</taxon>
    </lineage>
</organism>
<name>A0A537JEN2_9BACT</name>
<dbReference type="SUPFAM" id="SSF53850">
    <property type="entry name" value="Periplasmic binding protein-like II"/>
    <property type="match status" value="1"/>
</dbReference>
<dbReference type="Gene3D" id="3.40.190.10">
    <property type="entry name" value="Periplasmic binding protein-like II"/>
    <property type="match status" value="1"/>
</dbReference>
<dbReference type="Pfam" id="PF01547">
    <property type="entry name" value="SBP_bac_1"/>
    <property type="match status" value="1"/>
</dbReference>
<accession>A0A537JEN2</accession>
<sequence>MRCGRVVLGMIVVLVVCLGGSGPRGSGISPATGAAGWVLPTEPVTINEWDGGDGTKSALLRELIAQYEQMHPNVTVKFETDVKSLKVAAAIAAGTAPEIFEASDANLQKYIVAKVVEPLPPAAWGQTSVDGVVALYLPHVLDALISGHSLYAVPDQLNAHSLYINNRLFRAAGLDPVTDAPKTWDDVARLNTVLTKKQGDRVVQKGFEMRYVCDDGHWQAHIFHILVYQAGGEVIKDGKPAFNGEAGLRALATWKSLVVAPSVTNNTCSSPYQDFAVEQDAMTFAGPHVGKIVERINPAMQGNYTVAPLPQLRPDHPATLIYSFNWTVNTRASAAQKRVAWDLIHFLSSKPEVWWQRIQFLQGTKDWLGMPVARNTPFMSAFTHDMSVGRPLGRTTYYADLQTIIARMVDRVVLKNVDPKSALAEAEQEFTRASSP</sequence>
<dbReference type="Proteomes" id="UP000320048">
    <property type="component" value="Unassembled WGS sequence"/>
</dbReference>